<evidence type="ECO:0000313" key="2">
    <source>
        <dbReference type="Proteomes" id="UP000217257"/>
    </source>
</evidence>
<reference evidence="1 2" key="1">
    <citation type="submission" date="2017-06" db="EMBL/GenBank/DDBJ databases">
        <title>Sequencing and comparative analysis of myxobacterial genomes.</title>
        <authorList>
            <person name="Rupp O."/>
            <person name="Goesmann A."/>
            <person name="Sogaard-Andersen L."/>
        </authorList>
    </citation>
    <scope>NUCLEOTIDE SEQUENCE [LARGE SCALE GENOMIC DNA]</scope>
    <source>
        <strain evidence="1 2">DSM 52655</strain>
    </source>
</reference>
<dbReference type="InterPro" id="IPR011754">
    <property type="entry name" value="Mxa_paralog_2268"/>
</dbReference>
<proteinExistence type="predicted"/>
<evidence type="ECO:0000313" key="1">
    <source>
        <dbReference type="EMBL" id="ATB36259.1"/>
    </source>
</evidence>
<dbReference type="NCBIfam" id="TIGR02268">
    <property type="entry name" value="Myxococcus xanthus paralogous family TIGR02268"/>
    <property type="match status" value="1"/>
</dbReference>
<name>A0A250IX00_9BACT</name>
<dbReference type="KEGG" id="cfus:CYFUS_001673"/>
<accession>A0A250IX00</accession>
<sequence>MAANTLTLFRFGTPIDRASVEVEGRTTRFKLVDPGEYILALEPSVEPAAGERLILRVRYKDGGTPAHATLALVSHPTLVDKEVEVVRRPRTVEGLEARLSHVEAELAALKGQCAQSGLPSLAFSGLLDSKDVRAKPFWGSAAPGYKGGLEPGRGTGYRATLWAMVTVRVRNLPGQPVWAPGAARLTSTKGSSVKVLSVHMEKPQLQPGESALVAVLVEPPASTEGLFQLELVDAGGGRLLPITAVKL</sequence>
<dbReference type="Proteomes" id="UP000217257">
    <property type="component" value="Chromosome"/>
</dbReference>
<protein>
    <recommendedName>
        <fullName evidence="3">DUF2381 family protein</fullName>
    </recommendedName>
</protein>
<dbReference type="EMBL" id="CP022098">
    <property type="protein sequence ID" value="ATB36259.1"/>
    <property type="molecule type" value="Genomic_DNA"/>
</dbReference>
<organism evidence="1 2">
    <name type="scientific">Cystobacter fuscus</name>
    <dbReference type="NCBI Taxonomy" id="43"/>
    <lineage>
        <taxon>Bacteria</taxon>
        <taxon>Pseudomonadati</taxon>
        <taxon>Myxococcota</taxon>
        <taxon>Myxococcia</taxon>
        <taxon>Myxococcales</taxon>
        <taxon>Cystobacterineae</taxon>
        <taxon>Archangiaceae</taxon>
        <taxon>Cystobacter</taxon>
    </lineage>
</organism>
<dbReference type="Pfam" id="PF09544">
    <property type="entry name" value="DUF2381"/>
    <property type="match status" value="1"/>
</dbReference>
<dbReference type="AlphaFoldDB" id="A0A250IX00"/>
<evidence type="ECO:0008006" key="3">
    <source>
        <dbReference type="Google" id="ProtNLM"/>
    </source>
</evidence>
<gene>
    <name evidence="1" type="ORF">CYFUS_001673</name>
</gene>